<evidence type="ECO:0000313" key="2">
    <source>
        <dbReference type="Proteomes" id="UP001589797"/>
    </source>
</evidence>
<proteinExistence type="predicted"/>
<dbReference type="Proteomes" id="UP001589797">
    <property type="component" value="Unassembled WGS sequence"/>
</dbReference>
<reference evidence="1 2" key="1">
    <citation type="submission" date="2024-09" db="EMBL/GenBank/DDBJ databases">
        <authorList>
            <person name="Sun Q."/>
            <person name="Mori K."/>
        </authorList>
    </citation>
    <scope>NUCLEOTIDE SEQUENCE [LARGE SCALE GENOMIC DNA]</scope>
    <source>
        <strain evidence="1 2">CCM 7650</strain>
    </source>
</reference>
<protein>
    <submittedName>
        <fullName evidence="1">Histidine phosphatase family protein</fullName>
    </submittedName>
</protein>
<dbReference type="SUPFAM" id="SSF53254">
    <property type="entry name" value="Phosphoglycerate mutase-like"/>
    <property type="match status" value="1"/>
</dbReference>
<sequence length="164" mass="19023">MKKLVLIRHAKSSWDDPFLEDHRRPLAERGYRDAPQMAQRLKRRDIEPDAILSSHAERAKATALITAEILHFPKEDIKLTEELYHASPNKILELVRETKNKVDTLLIFGHNPGFNELIDKLGGSIDNLPTSGQFGFKFDVDKWEEISPKKAKVWFFDYPKKKDN</sequence>
<dbReference type="RefSeq" id="WP_382386735.1">
    <property type="nucleotide sequence ID" value="NZ_JBHLWI010000013.1"/>
</dbReference>
<dbReference type="Gene3D" id="3.40.50.1240">
    <property type="entry name" value="Phosphoglycerate mutase-like"/>
    <property type="match status" value="1"/>
</dbReference>
<dbReference type="EMBL" id="JBHLWI010000013">
    <property type="protein sequence ID" value="MFC0262293.1"/>
    <property type="molecule type" value="Genomic_DNA"/>
</dbReference>
<comment type="caution">
    <text evidence="1">The sequence shown here is derived from an EMBL/GenBank/DDBJ whole genome shotgun (WGS) entry which is preliminary data.</text>
</comment>
<evidence type="ECO:0000313" key="1">
    <source>
        <dbReference type="EMBL" id="MFC0262293.1"/>
    </source>
</evidence>
<dbReference type="PANTHER" id="PTHR47623:SF1">
    <property type="entry name" value="OS09G0287300 PROTEIN"/>
    <property type="match status" value="1"/>
</dbReference>
<gene>
    <name evidence="1" type="ORF">ACFFIP_06325</name>
</gene>
<keyword evidence="2" id="KW-1185">Reference proteome</keyword>
<dbReference type="Pfam" id="PF00300">
    <property type="entry name" value="His_Phos_1"/>
    <property type="match status" value="1"/>
</dbReference>
<dbReference type="InterPro" id="IPR029033">
    <property type="entry name" value="His_PPase_superfam"/>
</dbReference>
<dbReference type="PANTHER" id="PTHR47623">
    <property type="entry name" value="OS09G0287300 PROTEIN"/>
    <property type="match status" value="1"/>
</dbReference>
<name>A0ABV6FQZ2_9BACT</name>
<dbReference type="InterPro" id="IPR013078">
    <property type="entry name" value="His_Pase_superF_clade-1"/>
</dbReference>
<accession>A0ABV6FQZ2</accession>
<organism evidence="1 2">
    <name type="scientific">Fontibacter flavus</name>
    <dbReference type="NCBI Taxonomy" id="654838"/>
    <lineage>
        <taxon>Bacteria</taxon>
        <taxon>Pseudomonadati</taxon>
        <taxon>Bacteroidota</taxon>
        <taxon>Cytophagia</taxon>
        <taxon>Cytophagales</taxon>
        <taxon>Cyclobacteriaceae</taxon>
        <taxon>Fontibacter</taxon>
    </lineage>
</organism>
<dbReference type="CDD" id="cd07067">
    <property type="entry name" value="HP_PGM_like"/>
    <property type="match status" value="1"/>
</dbReference>